<feature type="compositionally biased region" description="Low complexity" evidence="1">
    <location>
        <begin position="43"/>
        <end position="57"/>
    </location>
</feature>
<name>A0A3R7L8P9_9TRYP</name>
<comment type="caution">
    <text evidence="2">The sequence shown here is derived from an EMBL/GenBank/DDBJ whole genome shotgun (WGS) entry which is preliminary data.</text>
</comment>
<dbReference type="GeneID" id="40318077"/>
<feature type="region of interest" description="Disordered" evidence="1">
    <location>
        <begin position="251"/>
        <end position="278"/>
    </location>
</feature>
<dbReference type="Proteomes" id="UP000284403">
    <property type="component" value="Unassembled WGS sequence"/>
</dbReference>
<dbReference type="OrthoDB" id="267772at2759"/>
<feature type="region of interest" description="Disordered" evidence="1">
    <location>
        <begin position="347"/>
        <end position="380"/>
    </location>
</feature>
<evidence type="ECO:0000313" key="2">
    <source>
        <dbReference type="EMBL" id="RNF18446.1"/>
    </source>
</evidence>
<feature type="region of interest" description="Disordered" evidence="1">
    <location>
        <begin position="39"/>
        <end position="82"/>
    </location>
</feature>
<evidence type="ECO:0000256" key="1">
    <source>
        <dbReference type="SAM" id="MobiDB-lite"/>
    </source>
</evidence>
<reference evidence="2 3" key="1">
    <citation type="journal article" date="2018" name="BMC Genomics">
        <title>Genomic comparison of Trypanosoma conorhini and Trypanosoma rangeli to Trypanosoma cruzi strains of high and low virulence.</title>
        <authorList>
            <person name="Bradwell K.R."/>
            <person name="Koparde V.N."/>
            <person name="Matveyev A.V."/>
            <person name="Serrano M.G."/>
            <person name="Alves J.M."/>
            <person name="Parikh H."/>
            <person name="Huang B."/>
            <person name="Lee V."/>
            <person name="Espinosa-Alvarez O."/>
            <person name="Ortiz P.A."/>
            <person name="Costa-Martins A.G."/>
            <person name="Teixeira M.M."/>
            <person name="Buck G.A."/>
        </authorList>
    </citation>
    <scope>NUCLEOTIDE SEQUENCE [LARGE SCALE GENOMIC DNA]</scope>
    <source>
        <strain evidence="2 3">025E</strain>
    </source>
</reference>
<dbReference type="EMBL" id="MKKU01000232">
    <property type="protein sequence ID" value="RNF18446.1"/>
    <property type="molecule type" value="Genomic_DNA"/>
</dbReference>
<sequence>MNHGSRGSSASVPFYECEEENKRPRGSAGTWMRHFLIRHSDPTRPAGGAPAPGTARWRGSRDVNGGVAASHASSKLWAPQRRSPALRDATALSGGGVATTYDPLSCTRGGRVAYHAEIGQAVVNTAHLLGKADRLRRRTASSVLAGAAPPERRPRPYYLSHAASQAAMEAAPRGLPGAAPRFQGVGSQALPVQIREQGLMALEAGAASPSPSPATPVSGSGADVESSGGALALVPFGPIEGPKKRVSLLRDSRGCPREGGEPVAWRPEHGASDAHRDGAVSDAAVSCSVTSPTLGWQDVGDAPAAPGPTLHYKQLTESFYGNYSSGVLAQEAYLHFVAGISHQLLRDSHGASRRPQRVRGMVEKARQGSRVAAAPHGGRA</sequence>
<feature type="region of interest" description="Disordered" evidence="1">
    <location>
        <begin position="205"/>
        <end position="225"/>
    </location>
</feature>
<accession>A0A3R7L8P9</accession>
<protein>
    <submittedName>
        <fullName evidence="2">Uncharacterized protein</fullName>
    </submittedName>
</protein>
<gene>
    <name evidence="2" type="ORF">Tco025E_04466</name>
</gene>
<proteinExistence type="predicted"/>
<dbReference type="RefSeq" id="XP_029228494.1">
    <property type="nucleotide sequence ID" value="XM_029371376.1"/>
</dbReference>
<keyword evidence="3" id="KW-1185">Reference proteome</keyword>
<organism evidence="2 3">
    <name type="scientific">Trypanosoma conorhini</name>
    <dbReference type="NCBI Taxonomy" id="83891"/>
    <lineage>
        <taxon>Eukaryota</taxon>
        <taxon>Discoba</taxon>
        <taxon>Euglenozoa</taxon>
        <taxon>Kinetoplastea</taxon>
        <taxon>Metakinetoplastina</taxon>
        <taxon>Trypanosomatida</taxon>
        <taxon>Trypanosomatidae</taxon>
        <taxon>Trypanosoma</taxon>
    </lineage>
</organism>
<evidence type="ECO:0000313" key="3">
    <source>
        <dbReference type="Proteomes" id="UP000284403"/>
    </source>
</evidence>
<feature type="compositionally biased region" description="Low complexity" evidence="1">
    <location>
        <begin position="205"/>
        <end position="222"/>
    </location>
</feature>
<dbReference type="AlphaFoldDB" id="A0A3R7L8P9"/>